<reference evidence="2 3" key="1">
    <citation type="submission" date="2019-03" db="EMBL/GenBank/DDBJ databases">
        <title>Genomic Encyclopedia of Archaeal and Bacterial Type Strains, Phase II (KMG-II): from individual species to whole genera.</title>
        <authorList>
            <person name="Goeker M."/>
        </authorList>
    </citation>
    <scope>NUCLEOTIDE SEQUENCE [LARGE SCALE GENOMIC DNA]</scope>
    <source>
        <strain evidence="2 3">DSM 28353</strain>
    </source>
</reference>
<keyword evidence="1" id="KW-1133">Transmembrane helix</keyword>
<dbReference type="AlphaFoldDB" id="A0A4R6WKX3"/>
<accession>A0A4R6WKX3</accession>
<gene>
    <name evidence="2" type="ORF">CLV99_1054</name>
</gene>
<keyword evidence="1" id="KW-0812">Transmembrane</keyword>
<dbReference type="Gene3D" id="2.60.40.3680">
    <property type="match status" value="1"/>
</dbReference>
<proteinExistence type="predicted"/>
<comment type="caution">
    <text evidence="2">The sequence shown here is derived from an EMBL/GenBank/DDBJ whole genome shotgun (WGS) entry which is preliminary data.</text>
</comment>
<protein>
    <submittedName>
        <fullName evidence="2">Uncharacterized protein</fullName>
    </submittedName>
</protein>
<evidence type="ECO:0000256" key="1">
    <source>
        <dbReference type="SAM" id="Phobius"/>
    </source>
</evidence>
<keyword evidence="3" id="KW-1185">Reference proteome</keyword>
<feature type="transmembrane region" description="Helical" evidence="1">
    <location>
        <begin position="329"/>
        <end position="355"/>
    </location>
</feature>
<feature type="transmembrane region" description="Helical" evidence="1">
    <location>
        <begin position="293"/>
        <end position="317"/>
    </location>
</feature>
<organism evidence="2 3">
    <name type="scientific">Sphingobacterium yanglingense</name>
    <dbReference type="NCBI Taxonomy" id="1437280"/>
    <lineage>
        <taxon>Bacteria</taxon>
        <taxon>Pseudomonadati</taxon>
        <taxon>Bacteroidota</taxon>
        <taxon>Sphingobacteriia</taxon>
        <taxon>Sphingobacteriales</taxon>
        <taxon>Sphingobacteriaceae</taxon>
        <taxon>Sphingobacterium</taxon>
    </lineage>
</organism>
<dbReference type="EMBL" id="SNYV01000011">
    <property type="protein sequence ID" value="TDQ79607.1"/>
    <property type="molecule type" value="Genomic_DNA"/>
</dbReference>
<name>A0A4R6WKX3_9SPHI</name>
<dbReference type="Proteomes" id="UP000295292">
    <property type="component" value="Unassembled WGS sequence"/>
</dbReference>
<sequence length="358" mass="41266">MSKACLLFLIYLGPMKCLLLFISLFISVSIATANMGVPYHEGSTHSAIYGRDCCVVSREKINIDIHNRTDYENRLYAAFHIRYNIESDKEQTLPLLFIGKSLSQTKHIIINQRAITSVSIDSLSLSRYPFLSKDSINGFYYAQYTADEKVPVELDELIYFNAPLQKGSNTIVVEYEADFVYNNYGFTDDFQVTYSLYPSRFWKSFGPIELNLNLNNFAEVTESNLGKANIHENTYLWEINDLEQDIKIIINYKSSWLAKALLVISPAGIALFAALVLFYLHYRWMNQTKRRTLIKWLGIFLVPIFTIIIFLLAYPFIDYVMGQQSKHGYVFLVVLYYPAAVLCYGILIGLANFIFRKK</sequence>
<evidence type="ECO:0000313" key="3">
    <source>
        <dbReference type="Proteomes" id="UP000295292"/>
    </source>
</evidence>
<feature type="transmembrane region" description="Helical" evidence="1">
    <location>
        <begin position="256"/>
        <end position="281"/>
    </location>
</feature>
<evidence type="ECO:0000313" key="2">
    <source>
        <dbReference type="EMBL" id="TDQ79607.1"/>
    </source>
</evidence>
<keyword evidence="1" id="KW-0472">Membrane</keyword>